<sequence>MFLISLILLKEVFGWRFYSSSSLYQLGFAYDKINCPELHTFMPGMHPHKCVSYALICKGVTEVLVKTEVNGTQHVCHPRFQPWGAGTPTLDENIFHCGFTQGVSLVIEYLPDGYYKYYCKYFTDLIQQRCLITTYQQGVFRCYICKRPYIGSGFDCDQIQKGYDQRYISPNEKYCGGNCLECYESSLCKCRQGYSMTGEHDRQCSESILLQIIIIWIDCYGHISCSRQEDGKLIFSSGCIPGYTTDPGYCRNIEPCLSVSPSPRLNCISCMQGYIRQEAYQFSSGYRCFKMDWNCDPSRQSMKLNNIIDNQYQYYTTCTLCDLGYFYSITEKKCIKIPYKFPCVLLDPQRINCIGCYHTYALQPDGTCKQRYCDSKCSTCLDTNPSFCTTCDSKKNLIADNGICKCKLLYGLLDGTCTLCAEGYCYECEHDDFYQCTSCKLGSNRILINKQCICKPLTYDPENDDQICISCDKSCHTCFGPLIQECIDCVEESISNRIQIGNVCQCKTGYSEYEVKEQTCGKCHAKCITCFQPADGSENQYCLTCIPGQNRVVSESFKCDCEVNYSDFGGTLEVCAVCHYTCGNCYGIEATNCSECSQSSYRELTPLGECLCKQSYYDDNKENIICQKCHHSCLTCANSTDKDACLECPSSRTAQSSGSYFECICTYSNTFDDGFSQQCQQCDQSCKTCYGSLSSNCLTCDKNYRQLELSYCVCPIQYYDIGQLLCAECHYSCQRCFDNNAESCIMCSFDLNLRVLKGNICKCVDGYYEEVGIAQCQKCSYKCEQCDIQPDKCLSCPLNSIRKLDPIKGCYCPEEYFDKENEITCLKCHFKCKTCKGIEQNDCLSCNSIQHRELKNSLCQCLPNYFEMEVQECATCSPLCYECINNSKNCTSCKDDRYLDGNTCKCKTKFHGVAISTFDFNGMLICQKCHYSCGTCMGMDEGNCISCMDTDNRFQVGNTCVCKEGYFDTGLPTCEKCSYKCKGCQKYSDRCISCQDNSLRLLVSGFNRCQCIQGYYDDGQNDACQKCHFSCLKCNDIETKCEICSNESNRIYNNLLFSCDCNIGYYDNGVENCQKCHYSCLSCNSGDANSCISCIDVNTTKRVFYNNACKCLFGYFDDGSSISCQKCDIQCLDCVGQSYQCLSCPQTRKIEINCKCQQGYYDIGLQLCSKCNSKCLTCEIISNNCTSCDPNQFREINIINKTCDCEIGYIEIDGICQQCHSSCKTCSQSINQCSSCIQFKHLKNYDCNCNDGMYELSSDKSCKLCDKTCLTCANTNTYCLTCSIDNFRQFKYGNTCECIQGYYENPINQNCEQCMSSCLTCSLVYDNCLSCDNNLNLSLINNKCLCSQSYFFDSVSHSCQQCNITCLECQNSNECTQCRLSTRHLEVDLNKCLCNDGYFETNQQHCQQCHFSCNTCENINTNCLTCMSQYHRIFINNKCLCLDGYYEAGIELCYKCSNLCKTCQSSASFCLSCYNIEHNRYHSGDKCLCKPGYYEQNTLICSKCSNECLTCQGSADYCTSCDINSKRVDQSILHKCPCIIGFYQDQNIICQKCHIKCQTCINSSDQCLSCKIQQNSNRKSLSDQCNCKDGYFDDGTQIECLKCNFQCKTCEINKNNCLICQNSIRINPPTCNCTDGYYEDKQLNCQICASKCNTCLQESSNCLTCKPGRIDKDCKCINGYFETGQTLCQQCAFQCATCALDPLNCNTCKGNRLQEPLCICQSGYYDDQINEDCQKCDSACLECNINGCLSCFANRELNEEMNCIPPPNSIWYDNTPWCSTCQVAVINSYLSDDLSLIIIHFDFPLNSKSFDSQIQVNKCSQLFELISIQSFGQNSVCTLNPKDNKELLIYLGENSKINVGEAIQFKDNSLSHINCETTLKTFIFATLQQPKNPLPPKINYRVPLHKLNPYSENQVYLKSIINNGNRKLININWSCQVESDESSSMLNQFLDQLNFLQEQNLLIPKLTLPSNAVLKFRIQYYNFILIQSYSEFTIFTHAGDVPQINLDVKPSYFVYETITIGVSVGPLIQSISNDSSRYQIQLIEIDRYPQKSSSSDLNTTIDSNSFEMVYITIPRYTLSNNSTYTFQVTAINLNSNKSQNLNFTFETKMAGLFCQFNNQGIQNIRRDLNLEIYCEDFDSPYDRQSDPDINIEVACKDLSFNTSCKNEQKQIINVNKTDYFQFIKKNTISSYTVQKWTVTVTKFQQISKFNLIIVYLEDDFPQLQLLFNKGYLMRKINNYEQLNFTYLIPLEKIFHLLDLSIILIYDYQIIEILQPKFISHQFKIFNSIQELNFGDNINLKFAAQYTNNIMPSIKNIQLSINQPAKCSKLLINRQSDFALTDFLVATTCEQSNDSPYKYQLRQFLRESDLIDFFNGISDNSLIFYPFQTQNQFSIQAPTSIDSSKIGILVEVLDNGGSLTYIFEKIPMKSAKINCSSIKFQNLTLQNKINLLYEAINQKCDELHQQIYLDLIQSQMLSDKNENILKFQAIKLYKQFLIFSEENKPKNRLLNEEIPKICFDQNSSHIFITQNYTQPEVNLTKKIEDLKVNTENFNIILKYFSQMKKQCEEELQQNLYVWNEQIFQQYQNSQDCLRSLLYYLDDIYSDFSQINIKNQTIDQIIVELLRVVDKIVEETQNSIIVNEKPLVVKGIETIWKIKRRTKQLFNQQFNIQQTQEDFLIDFIQFEQAYFQKNPLRFNSNLEEILQTHFNDQTLQINSDNYYQIKLKNFYHRKFQEYENFSSIYGTNFGSYQVCQNTTQFLSEYEIFCAIRTITGKFYQCNLNRVQNKNTTDLHCECDKFGGIFLATSTKFRILNVSDSPKQIYNLEFASKSEHLLALQLITISLSFIFLSVFILQLYRDKKVEQERSATEQNNLSPPNIQEKNSRIYHGHSKVYIEKFKQIHQTISLFYYKDKIIEFSYRILEALSQFNLQLSLTILECYFLNNSILLICVFIILNPLIILLMRIFYKIIEAIYRFKRIAALTSHLLLIILMMSPNLVFYIFYIKKIQMQSEQYVVAIIYLGNIFISQALIEPLTIFGRILIYRLIAKSLKNMDLNPVYHLMHFFVMHSSLEEIFEEFTKI</sequence>
<feature type="transmembrane region" description="Helical" evidence="1">
    <location>
        <begin position="2946"/>
        <end position="2967"/>
    </location>
</feature>
<keyword evidence="1" id="KW-1133">Transmembrane helix</keyword>
<feature type="domain" description="EGF-like" evidence="2">
    <location>
        <begin position="872"/>
        <end position="905"/>
    </location>
</feature>
<feature type="domain" description="EGF-like" evidence="2">
    <location>
        <begin position="681"/>
        <end position="713"/>
    </location>
</feature>
<evidence type="ECO:0000313" key="3">
    <source>
        <dbReference type="EMBL" id="CAD8166957.1"/>
    </source>
</evidence>
<feature type="domain" description="EGF-like" evidence="2">
    <location>
        <begin position="1271"/>
        <end position="1312"/>
    </location>
</feature>
<feature type="domain" description="EGF-like" evidence="2">
    <location>
        <begin position="1368"/>
        <end position="1407"/>
    </location>
</feature>
<feature type="domain" description="EGF-like" evidence="2">
    <location>
        <begin position="584"/>
        <end position="627"/>
    </location>
</feature>
<feature type="domain" description="EGF-like" evidence="2">
    <location>
        <begin position="1697"/>
        <end position="1734"/>
    </location>
</feature>
<dbReference type="PANTHER" id="PTHR15332">
    <property type="entry name" value="PROPROTEIN CONVERTASE SUBTILISIN_KEXIN TYPE 5-LIKE"/>
    <property type="match status" value="1"/>
</dbReference>
<feature type="domain" description="EGF-like" evidence="2">
    <location>
        <begin position="1415"/>
        <end position="1454"/>
    </location>
</feature>
<proteinExistence type="predicted"/>
<feature type="domain" description="EGF-like" evidence="2">
    <location>
        <begin position="372"/>
        <end position="418"/>
    </location>
</feature>
<dbReference type="InterPro" id="IPR006212">
    <property type="entry name" value="Furin_repeat"/>
</dbReference>
<dbReference type="Proteomes" id="UP000689195">
    <property type="component" value="Unassembled WGS sequence"/>
</dbReference>
<dbReference type="SMART" id="SM00261">
    <property type="entry name" value="FU"/>
    <property type="match status" value="27"/>
</dbReference>
<gene>
    <name evidence="3" type="ORF">PPENT_87.1.T0460156</name>
</gene>
<feature type="transmembrane region" description="Helical" evidence="1">
    <location>
        <begin position="2834"/>
        <end position="2857"/>
    </location>
</feature>
<feature type="domain" description="EGF-like" evidence="2">
    <location>
        <begin position="928"/>
        <end position="975"/>
    </location>
</feature>
<comment type="caution">
    <text evidence="3">The sequence shown here is derived from an EMBL/GenBank/DDBJ whole genome shotgun (WGS) entry which is preliminary data.</text>
</comment>
<feature type="domain" description="EGF-like" evidence="2">
    <location>
        <begin position="1503"/>
        <end position="1551"/>
    </location>
</feature>
<feature type="transmembrane region" description="Helical" evidence="1">
    <location>
        <begin position="2979"/>
        <end position="3002"/>
    </location>
</feature>
<reference evidence="3" key="1">
    <citation type="submission" date="2021-01" db="EMBL/GenBank/DDBJ databases">
        <authorList>
            <consortium name="Genoscope - CEA"/>
            <person name="William W."/>
        </authorList>
    </citation>
    <scope>NUCLEOTIDE SEQUENCE</scope>
</reference>
<feature type="domain" description="EGF-like" evidence="2">
    <location>
        <begin position="118"/>
        <end position="157"/>
    </location>
</feature>
<evidence type="ECO:0000313" key="4">
    <source>
        <dbReference type="Proteomes" id="UP000689195"/>
    </source>
</evidence>
<feature type="domain" description="EGF-like" evidence="2">
    <location>
        <begin position="1462"/>
        <end position="1502"/>
    </location>
</feature>
<keyword evidence="1" id="KW-0812">Transmembrane</keyword>
<feature type="domain" description="EGF-like" evidence="2">
    <location>
        <begin position="1647"/>
        <end position="1675"/>
    </location>
</feature>
<feature type="domain" description="EGF-like" evidence="2">
    <location>
        <begin position="1225"/>
        <end position="1263"/>
    </location>
</feature>
<dbReference type="InterPro" id="IPR000742">
    <property type="entry name" value="EGF"/>
</dbReference>
<feature type="domain" description="EGF-like" evidence="2">
    <location>
        <begin position="1609"/>
        <end position="1646"/>
    </location>
</feature>
<feature type="domain" description="EGF-like" evidence="2">
    <location>
        <begin position="174"/>
        <end position="205"/>
    </location>
</feature>
<feature type="domain" description="EGF-like" evidence="2">
    <location>
        <begin position="1320"/>
        <end position="1360"/>
    </location>
</feature>
<dbReference type="EMBL" id="CAJJDO010000046">
    <property type="protein sequence ID" value="CAD8166957.1"/>
    <property type="molecule type" value="Genomic_DNA"/>
</dbReference>
<accession>A0A8S1US06</accession>
<feature type="domain" description="EGF-like" evidence="2">
    <location>
        <begin position="1030"/>
        <end position="1074"/>
    </location>
</feature>
<name>A0A8S1US06_9CILI</name>
<feature type="domain" description="EGF-like" evidence="2">
    <location>
        <begin position="983"/>
        <end position="1025"/>
    </location>
</feature>
<dbReference type="PANTHER" id="PTHR15332:SF175">
    <property type="entry name" value="PROPROTEIN CONVERTASE SUBTILISIN_KEXIN TYPE 5-LIKE"/>
    <property type="match status" value="1"/>
</dbReference>
<feature type="domain" description="EGF-like" evidence="2">
    <location>
        <begin position="1126"/>
        <end position="1155"/>
    </location>
</feature>
<feature type="domain" description="EGF-like" evidence="2">
    <location>
        <begin position="419"/>
        <end position="453"/>
    </location>
</feature>
<keyword evidence="1" id="KW-0472">Membrane</keyword>
<dbReference type="OrthoDB" id="10035969at2759"/>
<dbReference type="CDD" id="cd00064">
    <property type="entry name" value="FU"/>
    <property type="match status" value="1"/>
</dbReference>
<feature type="domain" description="EGF-like" evidence="2">
    <location>
        <begin position="529"/>
        <end position="576"/>
    </location>
</feature>
<dbReference type="SMART" id="SM00181">
    <property type="entry name" value="EGF"/>
    <property type="match status" value="25"/>
</dbReference>
<feature type="domain" description="EGF-like" evidence="2">
    <location>
        <begin position="728"/>
        <end position="777"/>
    </location>
</feature>
<feature type="transmembrane region" description="Helical" evidence="1">
    <location>
        <begin position="3014"/>
        <end position="3042"/>
    </location>
</feature>
<evidence type="ECO:0000259" key="2">
    <source>
        <dbReference type="SMART" id="SM00181"/>
    </source>
</evidence>
<organism evidence="3 4">
    <name type="scientific">Paramecium pentaurelia</name>
    <dbReference type="NCBI Taxonomy" id="43138"/>
    <lineage>
        <taxon>Eukaryota</taxon>
        <taxon>Sar</taxon>
        <taxon>Alveolata</taxon>
        <taxon>Ciliophora</taxon>
        <taxon>Intramacronucleata</taxon>
        <taxon>Oligohymenophorea</taxon>
        <taxon>Peniculida</taxon>
        <taxon>Parameciidae</taxon>
        <taxon>Paramecium</taxon>
    </lineage>
</organism>
<protein>
    <recommendedName>
        <fullName evidence="2">EGF-like domain-containing protein</fullName>
    </recommendedName>
</protein>
<feature type="domain" description="EGF-like" evidence="2">
    <location>
        <begin position="1082"/>
        <end position="1125"/>
    </location>
</feature>
<feature type="domain" description="EGF-like" evidence="2">
    <location>
        <begin position="1552"/>
        <end position="1601"/>
    </location>
</feature>
<evidence type="ECO:0000256" key="1">
    <source>
        <dbReference type="SAM" id="Phobius"/>
    </source>
</evidence>
<keyword evidence="4" id="KW-1185">Reference proteome</keyword>